<evidence type="ECO:0000256" key="1">
    <source>
        <dbReference type="ARBA" id="ARBA00004442"/>
    </source>
</evidence>
<dbReference type="InterPro" id="IPR051906">
    <property type="entry name" value="TolC-like"/>
</dbReference>
<dbReference type="PANTHER" id="PTHR30026:SF20">
    <property type="entry name" value="OUTER MEMBRANE PROTEIN TOLC"/>
    <property type="match status" value="1"/>
</dbReference>
<dbReference type="GO" id="GO:0015562">
    <property type="term" value="F:efflux transmembrane transporter activity"/>
    <property type="evidence" value="ECO:0007669"/>
    <property type="project" value="InterPro"/>
</dbReference>
<accession>A0A9W6B4A1</accession>
<feature type="chain" id="PRO_5040948754" description="Outer membrane efflux protein" evidence="8">
    <location>
        <begin position="29"/>
        <end position="263"/>
    </location>
</feature>
<dbReference type="EMBL" id="BRVP01000002">
    <property type="protein sequence ID" value="GLB51330.1"/>
    <property type="molecule type" value="Genomic_DNA"/>
</dbReference>
<keyword evidence="3" id="KW-0813">Transport</keyword>
<evidence type="ECO:0008006" key="11">
    <source>
        <dbReference type="Google" id="ProtNLM"/>
    </source>
</evidence>
<keyword evidence="7" id="KW-0998">Cell outer membrane</keyword>
<evidence type="ECO:0000313" key="9">
    <source>
        <dbReference type="EMBL" id="GLB51330.1"/>
    </source>
</evidence>
<keyword evidence="5" id="KW-0812">Transmembrane</keyword>
<dbReference type="Proteomes" id="UP001143545">
    <property type="component" value="Unassembled WGS sequence"/>
</dbReference>
<dbReference type="GO" id="GO:1990281">
    <property type="term" value="C:efflux pump complex"/>
    <property type="evidence" value="ECO:0007669"/>
    <property type="project" value="TreeGrafter"/>
</dbReference>
<dbReference type="Gene3D" id="1.20.1600.10">
    <property type="entry name" value="Outer membrane efflux proteins (OEP)"/>
    <property type="match status" value="1"/>
</dbReference>
<dbReference type="AlphaFoldDB" id="A0A9W6B4A1"/>
<dbReference type="SUPFAM" id="SSF56954">
    <property type="entry name" value="Outer membrane efflux proteins (OEP)"/>
    <property type="match status" value="1"/>
</dbReference>
<proteinExistence type="inferred from homology"/>
<comment type="similarity">
    <text evidence="2">Belongs to the outer membrane factor (OMF) (TC 1.B.17) family.</text>
</comment>
<comment type="caution">
    <text evidence="9">The sequence shown here is derived from an EMBL/GenBank/DDBJ whole genome shotgun (WGS) entry which is preliminary data.</text>
</comment>
<reference evidence="9" key="1">
    <citation type="submission" date="2022-07" db="EMBL/GenBank/DDBJ databases">
        <title>Taxonomy of Novel Oxalotrophic and Methylotrophic Bacteria.</title>
        <authorList>
            <person name="Sahin N."/>
            <person name="Tani A."/>
        </authorList>
    </citation>
    <scope>NUCLEOTIDE SEQUENCE</scope>
    <source>
        <strain evidence="9">AM327</strain>
    </source>
</reference>
<keyword evidence="6" id="KW-0472">Membrane</keyword>
<evidence type="ECO:0000256" key="4">
    <source>
        <dbReference type="ARBA" id="ARBA00022452"/>
    </source>
</evidence>
<organism evidence="9 10">
    <name type="scientific">Neptunitalea chrysea</name>
    <dbReference type="NCBI Taxonomy" id="1647581"/>
    <lineage>
        <taxon>Bacteria</taxon>
        <taxon>Pseudomonadati</taxon>
        <taxon>Bacteroidota</taxon>
        <taxon>Flavobacteriia</taxon>
        <taxon>Flavobacteriales</taxon>
        <taxon>Flavobacteriaceae</taxon>
        <taxon>Neptunitalea</taxon>
    </lineage>
</organism>
<dbReference type="GO" id="GO:0015288">
    <property type="term" value="F:porin activity"/>
    <property type="evidence" value="ECO:0007669"/>
    <property type="project" value="TreeGrafter"/>
</dbReference>
<comment type="subcellular location">
    <subcellularLocation>
        <location evidence="1">Cell outer membrane</location>
    </subcellularLocation>
</comment>
<name>A0A9W6B4A1_9FLAO</name>
<dbReference type="Pfam" id="PF02321">
    <property type="entry name" value="OEP"/>
    <property type="match status" value="1"/>
</dbReference>
<evidence type="ECO:0000256" key="2">
    <source>
        <dbReference type="ARBA" id="ARBA00007613"/>
    </source>
</evidence>
<evidence type="ECO:0000256" key="5">
    <source>
        <dbReference type="ARBA" id="ARBA00022692"/>
    </source>
</evidence>
<evidence type="ECO:0000313" key="10">
    <source>
        <dbReference type="Proteomes" id="UP001143545"/>
    </source>
</evidence>
<keyword evidence="10" id="KW-1185">Reference proteome</keyword>
<dbReference type="RefSeq" id="WP_281751761.1">
    <property type="nucleotide sequence ID" value="NZ_BRVP01000002.1"/>
</dbReference>
<dbReference type="InterPro" id="IPR003423">
    <property type="entry name" value="OMP_efflux"/>
</dbReference>
<keyword evidence="8" id="KW-0732">Signal</keyword>
<sequence length="263" mass="30936">MIKINTINKFLTLLIFPFVLFSYKTAHSQDVEYFITKSLEETDFSKKLPPLDTLKAWTRKNSPLLKYDQANIEYYKVNVRLARAEWLKYIYLEGVYNYGMYGYLSSEQLTGVAQANESLINTETSRYTVGMSLKIPLAAFFNRKKNVHAEKTLQERAQYQKQVSMIEIERKLILDYNDVLRAHRLMLVSNTIIDTYKVQSMRAESDYENGLIPLSEYTRLQQQMNDAFKEFEKNRAEFLLAFMYLENTVGVEIKLNNNLIEQE</sequence>
<evidence type="ECO:0000256" key="6">
    <source>
        <dbReference type="ARBA" id="ARBA00023136"/>
    </source>
</evidence>
<gene>
    <name evidence="9" type="ORF">NBRC110019_03690</name>
</gene>
<protein>
    <recommendedName>
        <fullName evidence="11">Outer membrane efflux protein</fullName>
    </recommendedName>
</protein>
<keyword evidence="4" id="KW-1134">Transmembrane beta strand</keyword>
<evidence type="ECO:0000256" key="3">
    <source>
        <dbReference type="ARBA" id="ARBA00022448"/>
    </source>
</evidence>
<evidence type="ECO:0000256" key="7">
    <source>
        <dbReference type="ARBA" id="ARBA00023237"/>
    </source>
</evidence>
<dbReference type="GO" id="GO:0009279">
    <property type="term" value="C:cell outer membrane"/>
    <property type="evidence" value="ECO:0007669"/>
    <property type="project" value="UniProtKB-SubCell"/>
</dbReference>
<dbReference type="PANTHER" id="PTHR30026">
    <property type="entry name" value="OUTER MEMBRANE PROTEIN TOLC"/>
    <property type="match status" value="1"/>
</dbReference>
<evidence type="ECO:0000256" key="8">
    <source>
        <dbReference type="SAM" id="SignalP"/>
    </source>
</evidence>
<feature type="signal peptide" evidence="8">
    <location>
        <begin position="1"/>
        <end position="28"/>
    </location>
</feature>